<proteinExistence type="predicted"/>
<comment type="caution">
    <text evidence="3">The sequence shown here is derived from an EMBL/GenBank/DDBJ whole genome shotgun (WGS) entry which is preliminary data.</text>
</comment>
<accession>K9HI59</accession>
<dbReference type="Gene3D" id="2.30.30.240">
    <property type="entry name" value="PRC-barrel domain"/>
    <property type="match status" value="1"/>
</dbReference>
<dbReference type="InterPro" id="IPR011033">
    <property type="entry name" value="PRC_barrel-like_sf"/>
</dbReference>
<feature type="signal peptide" evidence="1">
    <location>
        <begin position="1"/>
        <end position="20"/>
    </location>
</feature>
<name>K9HI59_9PROT</name>
<feature type="chain" id="PRO_5003931721" description="PRC-barrel domain-containing protein" evidence="1">
    <location>
        <begin position="21"/>
        <end position="140"/>
    </location>
</feature>
<keyword evidence="1" id="KW-0732">Signal</keyword>
<evidence type="ECO:0000256" key="1">
    <source>
        <dbReference type="SAM" id="SignalP"/>
    </source>
</evidence>
<dbReference type="InterPro" id="IPR027275">
    <property type="entry name" value="PRC-brl_dom"/>
</dbReference>
<evidence type="ECO:0000313" key="3">
    <source>
        <dbReference type="EMBL" id="EKV30078.1"/>
    </source>
</evidence>
<dbReference type="Pfam" id="PF05239">
    <property type="entry name" value="PRC"/>
    <property type="match status" value="1"/>
</dbReference>
<dbReference type="STRING" id="1238182.C882_0159"/>
<dbReference type="EMBL" id="ANHY01000010">
    <property type="protein sequence ID" value="EKV30078.1"/>
    <property type="molecule type" value="Genomic_DNA"/>
</dbReference>
<dbReference type="SUPFAM" id="SSF50346">
    <property type="entry name" value="PRC-barrel domain"/>
    <property type="match status" value="1"/>
</dbReference>
<evidence type="ECO:0000259" key="2">
    <source>
        <dbReference type="Pfam" id="PF05239"/>
    </source>
</evidence>
<feature type="domain" description="PRC-barrel" evidence="2">
    <location>
        <begin position="61"/>
        <end position="129"/>
    </location>
</feature>
<evidence type="ECO:0000313" key="4">
    <source>
        <dbReference type="Proteomes" id="UP000009881"/>
    </source>
</evidence>
<protein>
    <recommendedName>
        <fullName evidence="2">PRC-barrel domain-containing protein</fullName>
    </recommendedName>
</protein>
<dbReference type="AlphaFoldDB" id="K9HI59"/>
<gene>
    <name evidence="3" type="ORF">C882_0159</name>
</gene>
<reference evidence="3 4" key="1">
    <citation type="journal article" date="2013" name="Genome Announc.">
        <title>Draft Genome Sequence of an Alphaproteobacterium, Caenispirillum salinarum AK4(T), Isolated from a Solar Saltern.</title>
        <authorList>
            <person name="Khatri I."/>
            <person name="Singh A."/>
            <person name="Korpole S."/>
            <person name="Pinnaka A.K."/>
            <person name="Subramanian S."/>
        </authorList>
    </citation>
    <scope>NUCLEOTIDE SEQUENCE [LARGE SCALE GENOMIC DNA]</scope>
    <source>
        <strain evidence="3 4">AK4</strain>
    </source>
</reference>
<dbReference type="RefSeq" id="WP_009540819.1">
    <property type="nucleotide sequence ID" value="NZ_ANHY01000010.1"/>
</dbReference>
<dbReference type="eggNOG" id="COG1873">
    <property type="taxonomic scope" value="Bacteria"/>
</dbReference>
<keyword evidence="4" id="KW-1185">Reference proteome</keyword>
<sequence>MTRCRLLAAALLLLPVPLLAQTAEGLDATDLRLVEQADNGITWPDDWALPADYGRGESLIAVVRGMPVVGSLGRPLGEVEGVLAGRDGRARALAVETDGLLDLGDPVVLPLSKASMSTTGDAFVTTLTEQELEALPRWRD</sequence>
<dbReference type="OrthoDB" id="9028977at2"/>
<organism evidence="3 4">
    <name type="scientific">Caenispirillum salinarum AK4</name>
    <dbReference type="NCBI Taxonomy" id="1238182"/>
    <lineage>
        <taxon>Bacteria</taxon>
        <taxon>Pseudomonadati</taxon>
        <taxon>Pseudomonadota</taxon>
        <taxon>Alphaproteobacteria</taxon>
        <taxon>Rhodospirillales</taxon>
        <taxon>Novispirillaceae</taxon>
        <taxon>Caenispirillum</taxon>
    </lineage>
</organism>
<dbReference type="Proteomes" id="UP000009881">
    <property type="component" value="Unassembled WGS sequence"/>
</dbReference>